<organism evidence="2">
    <name type="scientific">Salpingoeca rosetta (strain ATCC 50818 / BSB-021)</name>
    <dbReference type="NCBI Taxonomy" id="946362"/>
    <lineage>
        <taxon>Eukaryota</taxon>
        <taxon>Choanoflagellata</taxon>
        <taxon>Craspedida</taxon>
        <taxon>Salpingoecidae</taxon>
        <taxon>Salpingoeca</taxon>
    </lineage>
</organism>
<evidence type="ECO:0000313" key="2">
    <source>
        <dbReference type="Proteomes" id="UP000007799"/>
    </source>
</evidence>
<dbReference type="GeneID" id="16074086"/>
<evidence type="ECO:0000313" key="1">
    <source>
        <dbReference type="EMBL" id="EGD73946.1"/>
    </source>
</evidence>
<gene>
    <name evidence="1" type="ORF">PTSG_05640</name>
</gene>
<dbReference type="RefSeq" id="XP_004993509.1">
    <property type="nucleotide sequence ID" value="XM_004993452.1"/>
</dbReference>
<dbReference type="AlphaFoldDB" id="F2UBT0"/>
<dbReference type="KEGG" id="sre:PTSG_05640"/>
<keyword evidence="2" id="KW-1185">Reference proteome</keyword>
<dbReference type="Proteomes" id="UP000007799">
    <property type="component" value="Unassembled WGS sequence"/>
</dbReference>
<dbReference type="InParanoid" id="F2UBT0"/>
<reference evidence="1" key="1">
    <citation type="submission" date="2009-08" db="EMBL/GenBank/DDBJ databases">
        <title>Annotation of Salpingoeca rosetta.</title>
        <authorList>
            <consortium name="The Broad Institute Genome Sequencing Platform"/>
            <person name="Russ C."/>
            <person name="Cuomo C."/>
            <person name="Burger G."/>
            <person name="Gray M.W."/>
            <person name="Holland P.W.H."/>
            <person name="King N."/>
            <person name="Lang F.B.F."/>
            <person name="Roger A.J."/>
            <person name="Ruiz-Trillo I."/>
            <person name="Young S.K."/>
            <person name="Zeng Q."/>
            <person name="Gargeya S."/>
            <person name="Alvarado L."/>
            <person name="Berlin A."/>
            <person name="Chapman S.B."/>
            <person name="Chen Z."/>
            <person name="Freedman E."/>
            <person name="Gellesch M."/>
            <person name="Goldberg J."/>
            <person name="Griggs A."/>
            <person name="Gujja S."/>
            <person name="Heilman E."/>
            <person name="Heiman D."/>
            <person name="Howarth C."/>
            <person name="Mehta T."/>
            <person name="Neiman D."/>
            <person name="Pearson M."/>
            <person name="Roberts A."/>
            <person name="Saif S."/>
            <person name="Shea T."/>
            <person name="Shenoy N."/>
            <person name="Sisk P."/>
            <person name="Stolte C."/>
            <person name="Sykes S."/>
            <person name="White J."/>
            <person name="Yandava C."/>
            <person name="Haas B."/>
            <person name="Nusbaum C."/>
            <person name="Birren B."/>
        </authorList>
    </citation>
    <scope>NUCLEOTIDE SEQUENCE [LARGE SCALE GENOMIC DNA]</scope>
    <source>
        <strain evidence="1">ATCC 50818</strain>
    </source>
</reference>
<accession>F2UBT0</accession>
<proteinExistence type="predicted"/>
<sequence>MQCLVCLKVTEKPEGVRARDGLSNGPLPTVRRSRLLCNTCRKDNKEMRDALAAIVQNCPKPSYIDKDIEQVIFSAYLNEREINQHIARIAREYGGAPAVQSQAGVCNRLQVCGETVELTPYIIPQDKQQAFQQHVKAEVAELLTRHHRFVMAQDTTTGGGHSDAAFRKRAIEYHEYSNYRTLSPDKILMQWLF</sequence>
<name>F2UBT0_SALR5</name>
<protein>
    <submittedName>
        <fullName evidence="1">Uncharacterized protein</fullName>
    </submittedName>
</protein>
<dbReference type="EMBL" id="GL832967">
    <property type="protein sequence ID" value="EGD73946.1"/>
    <property type="molecule type" value="Genomic_DNA"/>
</dbReference>